<evidence type="ECO:0000259" key="4">
    <source>
        <dbReference type="Pfam" id="PF20239"/>
    </source>
</evidence>
<evidence type="ECO:0000313" key="5">
    <source>
        <dbReference type="EMBL" id="MBQ0958843.1"/>
    </source>
</evidence>
<dbReference type="InterPro" id="IPR013324">
    <property type="entry name" value="RNA_pol_sigma_r3/r4-like"/>
</dbReference>
<dbReference type="GO" id="GO:0006352">
    <property type="term" value="P:DNA-templated transcription initiation"/>
    <property type="evidence" value="ECO:0007669"/>
    <property type="project" value="InterPro"/>
</dbReference>
<gene>
    <name evidence="5" type="ORF">KAK06_07715</name>
</gene>
<dbReference type="InterPro" id="IPR007627">
    <property type="entry name" value="RNA_pol_sigma70_r2"/>
</dbReference>
<proteinExistence type="predicted"/>
<dbReference type="Proteomes" id="UP000678374">
    <property type="component" value="Unassembled WGS sequence"/>
</dbReference>
<accession>A0A941BJG3</accession>
<feature type="domain" description="RNA polymerase sigma factor 70 region 4 type 2" evidence="3">
    <location>
        <begin position="124"/>
        <end position="175"/>
    </location>
</feature>
<feature type="domain" description="DUF6596" evidence="4">
    <location>
        <begin position="193"/>
        <end position="293"/>
    </location>
</feature>
<protein>
    <submittedName>
        <fullName evidence="5">Sigma-70 family RNA polymerase sigma factor</fullName>
    </submittedName>
</protein>
<dbReference type="InterPro" id="IPR046531">
    <property type="entry name" value="DUF6596"/>
</dbReference>
<dbReference type="AlphaFoldDB" id="A0A941BJG3"/>
<dbReference type="EMBL" id="JAGQDE010000005">
    <property type="protein sequence ID" value="MBQ0958843.1"/>
    <property type="molecule type" value="Genomic_DNA"/>
</dbReference>
<name>A0A941BJG3_9BURK</name>
<dbReference type="RefSeq" id="WP_210801360.1">
    <property type="nucleotide sequence ID" value="NZ_JAGQDE010000005.1"/>
</dbReference>
<dbReference type="InterPro" id="IPR036388">
    <property type="entry name" value="WH-like_DNA-bd_sf"/>
</dbReference>
<dbReference type="Pfam" id="PF08281">
    <property type="entry name" value="Sigma70_r4_2"/>
    <property type="match status" value="1"/>
</dbReference>
<dbReference type="Pfam" id="PF04542">
    <property type="entry name" value="Sigma70_r2"/>
    <property type="match status" value="1"/>
</dbReference>
<dbReference type="GO" id="GO:0016987">
    <property type="term" value="F:sigma factor activity"/>
    <property type="evidence" value="ECO:0007669"/>
    <property type="project" value="InterPro"/>
</dbReference>
<dbReference type="PANTHER" id="PTHR47756:SF1">
    <property type="entry name" value="BLL0085 PROTEIN"/>
    <property type="match status" value="1"/>
</dbReference>
<dbReference type="SUPFAM" id="SSF88946">
    <property type="entry name" value="Sigma2 domain of RNA polymerase sigma factors"/>
    <property type="match status" value="1"/>
</dbReference>
<dbReference type="InterPro" id="IPR013325">
    <property type="entry name" value="RNA_pol_sigma_r2"/>
</dbReference>
<sequence>MSGPLDAALAAIWRIESARVVATVARRVHDLGVAEELAQDAWLEALQRWPTDGLPDKPGAWLMTTAQRKALDWLRHRQMAAGHEAALAEDLIAMQADRHPDHADTLDARRAARSVGDDELLRLLFTACHPVLPPPQRVALTLKVLAGLSTAEIARAFLVSEPTMAQRLVRAKRTLAEARIPCELPRGTALAARLGSVLEVVYLVFNEGYTATAGEDWMRPALCDEALRLGRMLVQLAPAEPEAWGLLALMSLQASRIAARTEADGRPILLAEQDRRRWDRLLIRHGLEALARADALAPASPDSYQLQAALAACHARAARAEDTDWALVCALYERLRQRSPSPVVALNHAVAVGMHQGPAAALVMVEALQHEPALAAYPWLPAVQGDLLARLGRRGEARQAWLRAAALSTNQRERQSLQQRAEALEPPRSTRSTDEPA</sequence>
<feature type="domain" description="RNA polymerase sigma-70 region 2" evidence="2">
    <location>
        <begin position="19"/>
        <end position="78"/>
    </location>
</feature>
<dbReference type="NCBIfam" id="TIGR02937">
    <property type="entry name" value="sigma70-ECF"/>
    <property type="match status" value="1"/>
</dbReference>
<evidence type="ECO:0000256" key="1">
    <source>
        <dbReference type="SAM" id="MobiDB-lite"/>
    </source>
</evidence>
<keyword evidence="6" id="KW-1185">Reference proteome</keyword>
<organism evidence="5 6">
    <name type="scientific">Ideonella aquatica</name>
    <dbReference type="NCBI Taxonomy" id="2824119"/>
    <lineage>
        <taxon>Bacteria</taxon>
        <taxon>Pseudomonadati</taxon>
        <taxon>Pseudomonadota</taxon>
        <taxon>Betaproteobacteria</taxon>
        <taxon>Burkholderiales</taxon>
        <taxon>Sphaerotilaceae</taxon>
        <taxon>Ideonella</taxon>
    </lineage>
</organism>
<evidence type="ECO:0000313" key="6">
    <source>
        <dbReference type="Proteomes" id="UP000678374"/>
    </source>
</evidence>
<comment type="caution">
    <text evidence="5">The sequence shown here is derived from an EMBL/GenBank/DDBJ whole genome shotgun (WGS) entry which is preliminary data.</text>
</comment>
<dbReference type="Pfam" id="PF20239">
    <property type="entry name" value="DUF6596"/>
    <property type="match status" value="1"/>
</dbReference>
<evidence type="ECO:0000259" key="2">
    <source>
        <dbReference type="Pfam" id="PF04542"/>
    </source>
</evidence>
<dbReference type="Gene3D" id="1.10.10.10">
    <property type="entry name" value="Winged helix-like DNA-binding domain superfamily/Winged helix DNA-binding domain"/>
    <property type="match status" value="1"/>
</dbReference>
<evidence type="ECO:0000259" key="3">
    <source>
        <dbReference type="Pfam" id="PF08281"/>
    </source>
</evidence>
<reference evidence="5" key="1">
    <citation type="submission" date="2021-04" db="EMBL/GenBank/DDBJ databases">
        <title>The genome sequence of Ideonella sp. 4Y11.</title>
        <authorList>
            <person name="Liu Y."/>
        </authorList>
    </citation>
    <scope>NUCLEOTIDE SEQUENCE</scope>
    <source>
        <strain evidence="5">4Y11</strain>
    </source>
</reference>
<dbReference type="GO" id="GO:0003677">
    <property type="term" value="F:DNA binding"/>
    <property type="evidence" value="ECO:0007669"/>
    <property type="project" value="InterPro"/>
</dbReference>
<feature type="region of interest" description="Disordered" evidence="1">
    <location>
        <begin position="410"/>
        <end position="437"/>
    </location>
</feature>
<dbReference type="InterPro" id="IPR014284">
    <property type="entry name" value="RNA_pol_sigma-70_dom"/>
</dbReference>
<dbReference type="Gene3D" id="1.10.1740.10">
    <property type="match status" value="1"/>
</dbReference>
<dbReference type="InterPro" id="IPR013249">
    <property type="entry name" value="RNA_pol_sigma70_r4_t2"/>
</dbReference>
<dbReference type="SUPFAM" id="SSF88659">
    <property type="entry name" value="Sigma3 and sigma4 domains of RNA polymerase sigma factors"/>
    <property type="match status" value="1"/>
</dbReference>
<dbReference type="PANTHER" id="PTHR47756">
    <property type="entry name" value="BLL6612 PROTEIN-RELATED"/>
    <property type="match status" value="1"/>
</dbReference>